<name>X0XXM9_9ZZZZ</name>
<feature type="non-terminal residue" evidence="1">
    <location>
        <position position="1"/>
    </location>
</feature>
<organism evidence="1">
    <name type="scientific">marine sediment metagenome</name>
    <dbReference type="NCBI Taxonomy" id="412755"/>
    <lineage>
        <taxon>unclassified sequences</taxon>
        <taxon>metagenomes</taxon>
        <taxon>ecological metagenomes</taxon>
    </lineage>
</organism>
<reference evidence="1" key="1">
    <citation type="journal article" date="2014" name="Front. Microbiol.">
        <title>High frequency of phylogenetically diverse reductive dehalogenase-homologous genes in deep subseafloor sedimentary metagenomes.</title>
        <authorList>
            <person name="Kawai M."/>
            <person name="Futagami T."/>
            <person name="Toyoda A."/>
            <person name="Takaki Y."/>
            <person name="Nishi S."/>
            <person name="Hori S."/>
            <person name="Arai W."/>
            <person name="Tsubouchi T."/>
            <person name="Morono Y."/>
            <person name="Uchiyama I."/>
            <person name="Ito T."/>
            <person name="Fujiyama A."/>
            <person name="Inagaki F."/>
            <person name="Takami H."/>
        </authorList>
    </citation>
    <scope>NUCLEOTIDE SEQUENCE</scope>
    <source>
        <strain evidence="1">Expedition CK06-06</strain>
    </source>
</reference>
<dbReference type="AlphaFoldDB" id="X0XXM9"/>
<comment type="caution">
    <text evidence="1">The sequence shown here is derived from an EMBL/GenBank/DDBJ whole genome shotgun (WGS) entry which is preliminary data.</text>
</comment>
<proteinExistence type="predicted"/>
<gene>
    <name evidence="1" type="ORF">S01H1_83792</name>
</gene>
<protein>
    <submittedName>
        <fullName evidence="1">Uncharacterized protein</fullName>
    </submittedName>
</protein>
<accession>X0XXM9</accession>
<dbReference type="EMBL" id="BARS01057040">
    <property type="protein sequence ID" value="GAG48095.1"/>
    <property type="molecule type" value="Genomic_DNA"/>
</dbReference>
<sequence length="154" mass="17033">SDELGIANSVQKGILPLPISFQIEREYHVLGEETHSRSINIAVANTPYSIETIYARQDEFLVLTKVAAAPAAAADVVEFIVDRDDDAGYAVVRTFPLSLAFGGEVNSFVPAMHELRLTANSTVAPGPHIFRYTFQRIRLTNTLRVRFGLVSRDE</sequence>
<evidence type="ECO:0000313" key="1">
    <source>
        <dbReference type="EMBL" id="GAG48095.1"/>
    </source>
</evidence>
<feature type="non-terminal residue" evidence="1">
    <location>
        <position position="154"/>
    </location>
</feature>